<dbReference type="EMBL" id="BSYO01000034">
    <property type="protein sequence ID" value="GMH28603.1"/>
    <property type="molecule type" value="Genomic_DNA"/>
</dbReference>
<sequence>MMGDKKDEDLYFNFTRKDLQGLCKKYGLPANRTNSEMASSLILFLERRNLASKMLCKGTKSVPCASSSASEMQLGACINSAGDERKDCFENGSANGRYTNPQDVLPSFLHDFTSAVTSDKV</sequence>
<evidence type="ECO:0000313" key="1">
    <source>
        <dbReference type="EMBL" id="GMH28603.1"/>
    </source>
</evidence>
<evidence type="ECO:0008006" key="3">
    <source>
        <dbReference type="Google" id="ProtNLM"/>
    </source>
</evidence>
<evidence type="ECO:0000313" key="2">
    <source>
        <dbReference type="Proteomes" id="UP001279734"/>
    </source>
</evidence>
<dbReference type="PANTHER" id="PTHR36376:SF1">
    <property type="entry name" value="OS09G0514700 PROTEIN"/>
    <property type="match status" value="1"/>
</dbReference>
<proteinExistence type="predicted"/>
<protein>
    <recommendedName>
        <fullName evidence="3">SAP domain-containing protein</fullName>
    </recommendedName>
</protein>
<dbReference type="Proteomes" id="UP001279734">
    <property type="component" value="Unassembled WGS sequence"/>
</dbReference>
<keyword evidence="2" id="KW-1185">Reference proteome</keyword>
<organism evidence="1 2">
    <name type="scientific">Nepenthes gracilis</name>
    <name type="common">Slender pitcher plant</name>
    <dbReference type="NCBI Taxonomy" id="150966"/>
    <lineage>
        <taxon>Eukaryota</taxon>
        <taxon>Viridiplantae</taxon>
        <taxon>Streptophyta</taxon>
        <taxon>Embryophyta</taxon>
        <taxon>Tracheophyta</taxon>
        <taxon>Spermatophyta</taxon>
        <taxon>Magnoliopsida</taxon>
        <taxon>eudicotyledons</taxon>
        <taxon>Gunneridae</taxon>
        <taxon>Pentapetalae</taxon>
        <taxon>Caryophyllales</taxon>
        <taxon>Nepenthaceae</taxon>
        <taxon>Nepenthes</taxon>
    </lineage>
</organism>
<gene>
    <name evidence="1" type="ORF">Nepgr_030446</name>
</gene>
<reference evidence="1" key="1">
    <citation type="submission" date="2023-05" db="EMBL/GenBank/DDBJ databases">
        <title>Nepenthes gracilis genome sequencing.</title>
        <authorList>
            <person name="Fukushima K."/>
        </authorList>
    </citation>
    <scope>NUCLEOTIDE SEQUENCE</scope>
    <source>
        <strain evidence="1">SING2019-196</strain>
    </source>
</reference>
<accession>A0AAD3Y476</accession>
<dbReference type="PANTHER" id="PTHR36376">
    <property type="entry name" value="OS09G0514700 PROTEIN"/>
    <property type="match status" value="1"/>
</dbReference>
<dbReference type="AlphaFoldDB" id="A0AAD3Y476"/>
<comment type="caution">
    <text evidence="1">The sequence shown here is derived from an EMBL/GenBank/DDBJ whole genome shotgun (WGS) entry which is preliminary data.</text>
</comment>
<name>A0AAD3Y476_NEPGR</name>